<gene>
    <name evidence="2" type="ORF">CR194_10530</name>
</gene>
<feature type="transmembrane region" description="Helical" evidence="1">
    <location>
        <begin position="58"/>
        <end position="80"/>
    </location>
</feature>
<name>A0A323THG3_9BACI</name>
<keyword evidence="1" id="KW-1133">Transmembrane helix</keyword>
<keyword evidence="3" id="KW-1185">Reference proteome</keyword>
<evidence type="ECO:0000313" key="3">
    <source>
        <dbReference type="Proteomes" id="UP000248214"/>
    </source>
</evidence>
<accession>A0A323THG3</accession>
<proteinExistence type="predicted"/>
<dbReference type="OrthoDB" id="2991597at2"/>
<evidence type="ECO:0000256" key="1">
    <source>
        <dbReference type="SAM" id="Phobius"/>
    </source>
</evidence>
<evidence type="ECO:0000313" key="2">
    <source>
        <dbReference type="EMBL" id="PYZ93950.1"/>
    </source>
</evidence>
<dbReference type="AlphaFoldDB" id="A0A323THG3"/>
<keyword evidence="1" id="KW-0812">Transmembrane</keyword>
<dbReference type="EMBL" id="PDOD01000002">
    <property type="protein sequence ID" value="PYZ93950.1"/>
    <property type="molecule type" value="Genomic_DNA"/>
</dbReference>
<organism evidence="2 3">
    <name type="scientific">Salipaludibacillus keqinensis</name>
    <dbReference type="NCBI Taxonomy" id="2045207"/>
    <lineage>
        <taxon>Bacteria</taxon>
        <taxon>Bacillati</taxon>
        <taxon>Bacillota</taxon>
        <taxon>Bacilli</taxon>
        <taxon>Bacillales</taxon>
        <taxon>Bacillaceae</taxon>
    </lineage>
</organism>
<comment type="caution">
    <text evidence="2">The sequence shown here is derived from an EMBL/GenBank/DDBJ whole genome shotgun (WGS) entry which is preliminary data.</text>
</comment>
<sequence>MCCRYKGKYVRITDVSGVEYRGRIVNVDRQYVYLEQDNKGFGGFGYGYYGGYYPPPRYYYPVVPVALAAIGGFFLGAAFFL</sequence>
<reference evidence="2 3" key="1">
    <citation type="submission" date="2017-10" db="EMBL/GenBank/DDBJ databases">
        <title>Bacillus sp. nov., a halophilic bacterium isolated from a Keqin Lake.</title>
        <authorList>
            <person name="Wang H."/>
        </authorList>
    </citation>
    <scope>NUCLEOTIDE SEQUENCE [LARGE SCALE GENOMIC DNA]</scope>
    <source>
        <strain evidence="2 3">KQ-12</strain>
    </source>
</reference>
<dbReference type="Proteomes" id="UP000248214">
    <property type="component" value="Unassembled WGS sequence"/>
</dbReference>
<protein>
    <submittedName>
        <fullName evidence="2">Uncharacterized protein</fullName>
    </submittedName>
</protein>
<keyword evidence="1" id="KW-0472">Membrane</keyword>